<accession>A0A4S8Y360</accession>
<comment type="caution">
    <text evidence="3">The sequence shown here is derived from an EMBL/GenBank/DDBJ whole genome shotgun (WGS) entry which is preliminary data.</text>
</comment>
<dbReference type="Proteomes" id="UP000309076">
    <property type="component" value="Unassembled WGS sequence"/>
</dbReference>
<dbReference type="EMBL" id="QZAM01000074">
    <property type="protein sequence ID" value="THW45050.1"/>
    <property type="molecule type" value="Genomic_DNA"/>
</dbReference>
<proteinExistence type="predicted"/>
<dbReference type="AlphaFoldDB" id="A0A4S8Y360"/>
<sequence length="174" mass="20380">MIMNGMKSLTSADRAARANSRRKNRETDFDQEEPANKKAKIEEDAVMTQEERARVQKEHDEAVKHFKLKMERLEMELELVSSERRRLNKTLEEQGRDQSGKYTQPTFYLDKRSAPVLVEASDEEYNRMLDYALDSELLVDDDTAEALIDETGWSFTDKGLLEHQTQWLKKHLLE</sequence>
<gene>
    <name evidence="3" type="ORF">D6C91_03554</name>
    <name evidence="2" type="ORF">D6D21_04567</name>
</gene>
<evidence type="ECO:0000256" key="1">
    <source>
        <dbReference type="SAM" id="MobiDB-lite"/>
    </source>
</evidence>
<reference evidence="4 5" key="1">
    <citation type="submission" date="2018-10" db="EMBL/GenBank/DDBJ databases">
        <title>Fifty Aureobasidium pullulans genomes reveal a recombining polyextremotolerant generalist.</title>
        <authorList>
            <person name="Gostincar C."/>
            <person name="Turk M."/>
            <person name="Zajc J."/>
            <person name="Gunde-Cimerman N."/>
        </authorList>
    </citation>
    <scope>NUCLEOTIDE SEQUENCE [LARGE SCALE GENOMIC DNA]</scope>
    <source>
        <strain evidence="2 5">EXF-10796</strain>
        <strain evidence="3 4">EXF-3863</strain>
    </source>
</reference>
<organism evidence="3 4">
    <name type="scientific">Aureobasidium pullulans</name>
    <name type="common">Black yeast</name>
    <name type="synonym">Pullularia pullulans</name>
    <dbReference type="NCBI Taxonomy" id="5580"/>
    <lineage>
        <taxon>Eukaryota</taxon>
        <taxon>Fungi</taxon>
        <taxon>Dikarya</taxon>
        <taxon>Ascomycota</taxon>
        <taxon>Pezizomycotina</taxon>
        <taxon>Dothideomycetes</taxon>
        <taxon>Dothideomycetidae</taxon>
        <taxon>Dothideales</taxon>
        <taxon>Saccotheciaceae</taxon>
        <taxon>Aureobasidium</taxon>
    </lineage>
</organism>
<feature type="region of interest" description="Disordered" evidence="1">
    <location>
        <begin position="1"/>
        <end position="58"/>
    </location>
</feature>
<dbReference type="Proteomes" id="UP000308005">
    <property type="component" value="Unassembled WGS sequence"/>
</dbReference>
<protein>
    <submittedName>
        <fullName evidence="3">Uncharacterized protein</fullName>
    </submittedName>
</protein>
<feature type="compositionally biased region" description="Basic and acidic residues" evidence="1">
    <location>
        <begin position="34"/>
        <end position="58"/>
    </location>
</feature>
<evidence type="ECO:0000313" key="3">
    <source>
        <dbReference type="EMBL" id="THZ23716.1"/>
    </source>
</evidence>
<evidence type="ECO:0000313" key="5">
    <source>
        <dbReference type="Proteomes" id="UP000309076"/>
    </source>
</evidence>
<name>A0A4S8Y360_AURPU</name>
<evidence type="ECO:0000313" key="4">
    <source>
        <dbReference type="Proteomes" id="UP000308005"/>
    </source>
</evidence>
<dbReference type="EMBL" id="QZBM01000114">
    <property type="protein sequence ID" value="THZ23716.1"/>
    <property type="molecule type" value="Genomic_DNA"/>
</dbReference>
<evidence type="ECO:0000313" key="2">
    <source>
        <dbReference type="EMBL" id="THW45050.1"/>
    </source>
</evidence>